<dbReference type="InterPro" id="IPR032394">
    <property type="entry name" value="Anoct_dimer"/>
</dbReference>
<evidence type="ECO:0000259" key="10">
    <source>
        <dbReference type="Pfam" id="PF16178"/>
    </source>
</evidence>
<keyword evidence="3 8" id="KW-0812">Transmembrane</keyword>
<keyword evidence="12" id="KW-1185">Reference proteome</keyword>
<feature type="domain" description="Anoctamin dimerisation" evidence="10">
    <location>
        <begin position="273"/>
        <end position="544"/>
    </location>
</feature>
<dbReference type="InParanoid" id="F2UIG4"/>
<dbReference type="PANTHER" id="PTHR12308:SF84">
    <property type="entry name" value="ANOCTAMIN"/>
    <property type="match status" value="1"/>
</dbReference>
<dbReference type="Pfam" id="PF04547">
    <property type="entry name" value="Anoctamin"/>
    <property type="match status" value="1"/>
</dbReference>
<feature type="region of interest" description="Disordered" evidence="7">
    <location>
        <begin position="114"/>
        <end position="185"/>
    </location>
</feature>
<protein>
    <submittedName>
        <fullName evidence="11">Uncharacterized protein</fullName>
    </submittedName>
</protein>
<evidence type="ECO:0000256" key="3">
    <source>
        <dbReference type="ARBA" id="ARBA00022692"/>
    </source>
</evidence>
<feature type="transmembrane region" description="Helical" evidence="8">
    <location>
        <begin position="704"/>
        <end position="730"/>
    </location>
</feature>
<evidence type="ECO:0000256" key="6">
    <source>
        <dbReference type="ARBA" id="ARBA00023180"/>
    </source>
</evidence>
<feature type="compositionally biased region" description="Low complexity" evidence="7">
    <location>
        <begin position="44"/>
        <end position="73"/>
    </location>
</feature>
<dbReference type="GO" id="GO:0046983">
    <property type="term" value="F:protein dimerization activity"/>
    <property type="evidence" value="ECO:0007669"/>
    <property type="project" value="InterPro"/>
</dbReference>
<accession>F2UIG4</accession>
<dbReference type="eggNOG" id="KOG2514">
    <property type="taxonomic scope" value="Eukaryota"/>
</dbReference>
<dbReference type="PANTHER" id="PTHR12308">
    <property type="entry name" value="ANOCTAMIN"/>
    <property type="match status" value="1"/>
</dbReference>
<feature type="transmembrane region" description="Helical" evidence="8">
    <location>
        <begin position="919"/>
        <end position="942"/>
    </location>
</feature>
<comment type="subcellular location">
    <subcellularLocation>
        <location evidence="1">Cell membrane</location>
        <topology evidence="1">Multi-pass membrane protein</topology>
    </subcellularLocation>
</comment>
<keyword evidence="2" id="KW-1003">Cell membrane</keyword>
<reference evidence="11" key="1">
    <citation type="submission" date="2009-08" db="EMBL/GenBank/DDBJ databases">
        <title>Annotation of Salpingoeca rosetta.</title>
        <authorList>
            <consortium name="The Broad Institute Genome Sequencing Platform"/>
            <person name="Russ C."/>
            <person name="Cuomo C."/>
            <person name="Burger G."/>
            <person name="Gray M.W."/>
            <person name="Holland P.W.H."/>
            <person name="King N."/>
            <person name="Lang F.B.F."/>
            <person name="Roger A.J."/>
            <person name="Ruiz-Trillo I."/>
            <person name="Young S.K."/>
            <person name="Zeng Q."/>
            <person name="Gargeya S."/>
            <person name="Alvarado L."/>
            <person name="Berlin A."/>
            <person name="Chapman S.B."/>
            <person name="Chen Z."/>
            <person name="Freedman E."/>
            <person name="Gellesch M."/>
            <person name="Goldberg J."/>
            <person name="Griggs A."/>
            <person name="Gujja S."/>
            <person name="Heilman E."/>
            <person name="Heiman D."/>
            <person name="Howarth C."/>
            <person name="Mehta T."/>
            <person name="Neiman D."/>
            <person name="Pearson M."/>
            <person name="Roberts A."/>
            <person name="Saif S."/>
            <person name="Shea T."/>
            <person name="Shenoy N."/>
            <person name="Sisk P."/>
            <person name="Stolte C."/>
            <person name="Sykes S."/>
            <person name="White J."/>
            <person name="Yandava C."/>
            <person name="Haas B."/>
            <person name="Nusbaum C."/>
            <person name="Birren B."/>
        </authorList>
    </citation>
    <scope>NUCLEOTIDE SEQUENCE [LARGE SCALE GENOMIC DNA]</scope>
    <source>
        <strain evidence="11">ATCC 50818</strain>
    </source>
</reference>
<dbReference type="AlphaFoldDB" id="F2UIG4"/>
<dbReference type="EMBL" id="GL832975">
    <property type="protein sequence ID" value="EGD76913.1"/>
    <property type="molecule type" value="Genomic_DNA"/>
</dbReference>
<feature type="compositionally biased region" description="Basic and acidic residues" evidence="7">
    <location>
        <begin position="1"/>
        <end position="20"/>
    </location>
</feature>
<evidence type="ECO:0000256" key="7">
    <source>
        <dbReference type="SAM" id="MobiDB-lite"/>
    </source>
</evidence>
<dbReference type="KEGG" id="sre:PTSG_08258"/>
<dbReference type="OrthoDB" id="296386at2759"/>
<feature type="transmembrane region" description="Helical" evidence="8">
    <location>
        <begin position="793"/>
        <end position="814"/>
    </location>
</feature>
<feature type="compositionally biased region" description="Acidic residues" evidence="7">
    <location>
        <begin position="21"/>
        <end position="43"/>
    </location>
</feature>
<evidence type="ECO:0000259" key="9">
    <source>
        <dbReference type="Pfam" id="PF04547"/>
    </source>
</evidence>
<dbReference type="InterPro" id="IPR049452">
    <property type="entry name" value="Anoctamin_TM"/>
</dbReference>
<organism evidence="12">
    <name type="scientific">Salpingoeca rosetta (strain ATCC 50818 / BSB-021)</name>
    <dbReference type="NCBI Taxonomy" id="946362"/>
    <lineage>
        <taxon>Eukaryota</taxon>
        <taxon>Choanoflagellata</taxon>
        <taxon>Craspedida</taxon>
        <taxon>Salpingoecidae</taxon>
        <taxon>Salpingoeca</taxon>
    </lineage>
</organism>
<proteinExistence type="predicted"/>
<evidence type="ECO:0000313" key="12">
    <source>
        <dbReference type="Proteomes" id="UP000007799"/>
    </source>
</evidence>
<keyword evidence="5 8" id="KW-0472">Membrane</keyword>
<dbReference type="RefSeq" id="XP_004991284.1">
    <property type="nucleotide sequence ID" value="XM_004991227.1"/>
</dbReference>
<dbReference type="Proteomes" id="UP000007799">
    <property type="component" value="Unassembled WGS sequence"/>
</dbReference>
<evidence type="ECO:0000256" key="4">
    <source>
        <dbReference type="ARBA" id="ARBA00022989"/>
    </source>
</evidence>
<evidence type="ECO:0000256" key="8">
    <source>
        <dbReference type="SAM" id="Phobius"/>
    </source>
</evidence>
<evidence type="ECO:0000313" key="11">
    <source>
        <dbReference type="EMBL" id="EGD76913.1"/>
    </source>
</evidence>
<dbReference type="TCDB" id="1.A.17.1.7">
    <property type="family name" value="the calcium-dependent chloride channel (ca-clc) family"/>
</dbReference>
<feature type="region of interest" description="Disordered" evidence="7">
    <location>
        <begin position="1117"/>
        <end position="1153"/>
    </location>
</feature>
<keyword evidence="6" id="KW-0325">Glycoprotein</keyword>
<feature type="transmembrane region" description="Helical" evidence="8">
    <location>
        <begin position="750"/>
        <end position="773"/>
    </location>
</feature>
<dbReference type="FunCoup" id="F2UIG4">
    <property type="interactions" value="136"/>
</dbReference>
<evidence type="ECO:0000256" key="1">
    <source>
        <dbReference type="ARBA" id="ARBA00004651"/>
    </source>
</evidence>
<sequence>MDDGGRADAENAMREQRAGEEQGEEQGDEVWEDPAEDTEEEEQQQQQQQQVQPDELQGQQEQQGQGQQQPAAERPSRMSAWDDENLNAQHPEQQHEEEEGRPHRASVIHFDDHVAPRPSANAPSAASDTVNGVMNGMNGGNRDTHINGGTDHQGSTGNGNDHHHHHHQHHDDDDNGNNSNNHSESVQHDDVVLSVGDMSVTSPVSTLSDLTYTGRRLNTHPAVRHAVHTNQMTVDFARAMIPQRADKLYGEYIADRIRLAGLRINTLSTGDPVDFVLVYSLGKYDEEEIAERVLDPHHADGSEEKRERERLRFELNLMRKGLVIERESSGKHIAIVKVHCPFKRLCERAQVMQMKLPLKKDPVYERLQNDEVLALKYRLRRVFEAVLPDAWAARMFFDDASRFDTDRSSTAHFSIEHAEKFENFETPHKFFSPAQRSVLVRYILLNTKYGHNAVPDSKAETKVGIDRLMRKGTYVDAFPLHDSSFDLPSEIDAMRGEVVCSPTKQKHSSRKHTFDNNRINAYGLRAILLETWGRFWCVLRAQPLGLVREYFGEKVAFYFAWLGFYTTWLIIPSVVGFLTLFYGVAQFQGRADTTQVCQSNVTMCAVCDTCEKWQLNSSCTAAEATYIFDNEATIAFAFFMSLWATVFTEYWKRSQAELSFDWNMVDHDDFEPLRPQFRASTTRKNLITDQNEPHYPAYRRYLKYILTASTVLTVCATVIIILISTIVYRIAVYTAYVTRQPDQQDQASLIASGTAAVINLILIITLSFFYRYLAVWLTDWENHKTTSKYEQHLTIKIFTFQFFNSFGSLFYIAFFQHQDIGVPGDYDTFFGYQSDSCPAYGCLLELTIQLAVIMVGRQAFNNVLEIGLPLLKAWWRKCRLRLKTTQHNDLLPWEEDYLLLDAYPRLGLFDDYLEMCMQYGFITLFVASFPLAPFFALINNIFEIRVDASKFIGLWRRPIAERAAGLGLWRQVLEFLTLASVITNGMVISFTSNFVDKLVYRESRGSLDGFYLAITAESPYDGPLDIYRNCRYFGVRDADGEYKKLFYEILMGKLAFFIVFEHVVFLTKFLAQVIIPDEPRWVTIARKREVYQARAIIEGLSDTHYLNAEENEITNQGLDADSIASTEERDGAELRRRRPQQQQQQQSTDESII</sequence>
<feature type="transmembrane region" description="Helical" evidence="8">
    <location>
        <begin position="558"/>
        <end position="582"/>
    </location>
</feature>
<dbReference type="GO" id="GO:0005886">
    <property type="term" value="C:plasma membrane"/>
    <property type="evidence" value="ECO:0007669"/>
    <property type="project" value="UniProtKB-SubCell"/>
</dbReference>
<feature type="domain" description="Anoctamin transmembrane" evidence="9">
    <location>
        <begin position="547"/>
        <end position="1089"/>
    </location>
</feature>
<feature type="transmembrane region" description="Helical" evidence="8">
    <location>
        <begin position="1054"/>
        <end position="1075"/>
    </location>
</feature>
<feature type="compositionally biased region" description="Low complexity" evidence="7">
    <location>
        <begin position="116"/>
        <end position="136"/>
    </location>
</feature>
<evidence type="ECO:0000256" key="2">
    <source>
        <dbReference type="ARBA" id="ARBA00022475"/>
    </source>
</evidence>
<keyword evidence="4 8" id="KW-1133">Transmembrane helix</keyword>
<evidence type="ECO:0000256" key="5">
    <source>
        <dbReference type="ARBA" id="ARBA00023136"/>
    </source>
</evidence>
<dbReference type="GeneID" id="16071845"/>
<feature type="region of interest" description="Disordered" evidence="7">
    <location>
        <begin position="1"/>
        <end position="79"/>
    </location>
</feature>
<dbReference type="Pfam" id="PF16178">
    <property type="entry name" value="Anoct_dimer"/>
    <property type="match status" value="1"/>
</dbReference>
<name>F2UIG4_SALR5</name>
<dbReference type="InterPro" id="IPR007632">
    <property type="entry name" value="Anoctamin"/>
</dbReference>
<dbReference type="GO" id="GO:0005254">
    <property type="term" value="F:chloride channel activity"/>
    <property type="evidence" value="ECO:0007669"/>
    <property type="project" value="TreeGrafter"/>
</dbReference>
<gene>
    <name evidence="11" type="ORF">PTSG_08258</name>
</gene>